<accession>A0A2H3CBE8</accession>
<evidence type="ECO:0000313" key="3">
    <source>
        <dbReference type="Proteomes" id="UP000217790"/>
    </source>
</evidence>
<name>A0A2H3CBE8_ARMGA</name>
<proteinExistence type="predicted"/>
<sequence>MLQPCVLITWYWISSPFRFLVATSTIYSLAFCILPNFRFVSMIGYLGPEDAVGNLERLRI</sequence>
<organism evidence="2 3">
    <name type="scientific">Armillaria gallica</name>
    <name type="common">Bulbous honey fungus</name>
    <name type="synonym">Armillaria bulbosa</name>
    <dbReference type="NCBI Taxonomy" id="47427"/>
    <lineage>
        <taxon>Eukaryota</taxon>
        <taxon>Fungi</taxon>
        <taxon>Dikarya</taxon>
        <taxon>Basidiomycota</taxon>
        <taxon>Agaricomycotina</taxon>
        <taxon>Agaricomycetes</taxon>
        <taxon>Agaricomycetidae</taxon>
        <taxon>Agaricales</taxon>
        <taxon>Marasmiineae</taxon>
        <taxon>Physalacriaceae</taxon>
        <taxon>Armillaria</taxon>
    </lineage>
</organism>
<keyword evidence="1" id="KW-0812">Transmembrane</keyword>
<dbReference type="InParanoid" id="A0A2H3CBE8"/>
<dbReference type="EMBL" id="KZ293745">
    <property type="protein sequence ID" value="PBK80405.1"/>
    <property type="molecule type" value="Genomic_DNA"/>
</dbReference>
<dbReference type="AlphaFoldDB" id="A0A2H3CBE8"/>
<evidence type="ECO:0000313" key="2">
    <source>
        <dbReference type="EMBL" id="PBK80405.1"/>
    </source>
</evidence>
<evidence type="ECO:0000256" key="1">
    <source>
        <dbReference type="SAM" id="Phobius"/>
    </source>
</evidence>
<gene>
    <name evidence="2" type="ORF">ARMGADRAFT_1020897</name>
</gene>
<feature type="transmembrane region" description="Helical" evidence="1">
    <location>
        <begin position="17"/>
        <end position="37"/>
    </location>
</feature>
<keyword evidence="1" id="KW-1133">Transmembrane helix</keyword>
<keyword evidence="1" id="KW-0472">Membrane</keyword>
<dbReference type="Proteomes" id="UP000217790">
    <property type="component" value="Unassembled WGS sequence"/>
</dbReference>
<protein>
    <submittedName>
        <fullName evidence="2">Uncharacterized protein</fullName>
    </submittedName>
</protein>
<keyword evidence="3" id="KW-1185">Reference proteome</keyword>
<reference evidence="3" key="1">
    <citation type="journal article" date="2017" name="Nat. Ecol. Evol.">
        <title>Genome expansion and lineage-specific genetic innovations in the forest pathogenic fungi Armillaria.</title>
        <authorList>
            <person name="Sipos G."/>
            <person name="Prasanna A.N."/>
            <person name="Walter M.C."/>
            <person name="O'Connor E."/>
            <person name="Balint B."/>
            <person name="Krizsan K."/>
            <person name="Kiss B."/>
            <person name="Hess J."/>
            <person name="Varga T."/>
            <person name="Slot J."/>
            <person name="Riley R."/>
            <person name="Boka B."/>
            <person name="Rigling D."/>
            <person name="Barry K."/>
            <person name="Lee J."/>
            <person name="Mihaltcheva S."/>
            <person name="LaButti K."/>
            <person name="Lipzen A."/>
            <person name="Waldron R."/>
            <person name="Moloney N.M."/>
            <person name="Sperisen C."/>
            <person name="Kredics L."/>
            <person name="Vagvoelgyi C."/>
            <person name="Patrignani A."/>
            <person name="Fitzpatrick D."/>
            <person name="Nagy I."/>
            <person name="Doyle S."/>
            <person name="Anderson J.B."/>
            <person name="Grigoriev I.V."/>
            <person name="Gueldener U."/>
            <person name="Muensterkoetter M."/>
            <person name="Nagy L.G."/>
        </authorList>
    </citation>
    <scope>NUCLEOTIDE SEQUENCE [LARGE SCALE GENOMIC DNA]</scope>
    <source>
        <strain evidence="3">Ar21-2</strain>
    </source>
</reference>